<evidence type="ECO:0000256" key="11">
    <source>
        <dbReference type="PIRSR" id="PIRSR001549-1"/>
    </source>
</evidence>
<comment type="caution">
    <text evidence="13">The sequence shown here is derived from an EMBL/GenBank/DDBJ whole genome shotgun (WGS) entry which is preliminary data.</text>
</comment>
<dbReference type="Gene3D" id="3.30.930.10">
    <property type="entry name" value="Bira Bifunctional Protein, Domain 2"/>
    <property type="match status" value="1"/>
</dbReference>
<evidence type="ECO:0000256" key="3">
    <source>
        <dbReference type="ARBA" id="ARBA00012815"/>
    </source>
</evidence>
<evidence type="ECO:0000256" key="1">
    <source>
        <dbReference type="ARBA" id="ARBA00008226"/>
    </source>
</evidence>
<evidence type="ECO:0000256" key="6">
    <source>
        <dbReference type="ARBA" id="ARBA00022741"/>
    </source>
</evidence>
<dbReference type="InterPro" id="IPR006195">
    <property type="entry name" value="aa-tRNA-synth_II"/>
</dbReference>
<dbReference type="EMBL" id="LIBO01000140">
    <property type="protein sequence ID" value="KRO62075.1"/>
    <property type="molecule type" value="Genomic_DNA"/>
</dbReference>
<dbReference type="InterPro" id="IPR004154">
    <property type="entry name" value="Anticodon-bd"/>
</dbReference>
<dbReference type="InterPro" id="IPR045864">
    <property type="entry name" value="aa-tRNA-synth_II/BPL/LPL"/>
</dbReference>
<dbReference type="GO" id="GO:0004821">
    <property type="term" value="F:histidine-tRNA ligase activity"/>
    <property type="evidence" value="ECO:0007669"/>
    <property type="project" value="UniProtKB-UniRule"/>
</dbReference>
<comment type="similarity">
    <text evidence="1">Belongs to the class-II aminoacyl-tRNA synthetase family.</text>
</comment>
<dbReference type="Pfam" id="PF13393">
    <property type="entry name" value="tRNA-synt_His"/>
    <property type="match status" value="1"/>
</dbReference>
<feature type="domain" description="Aminoacyl-transfer RNA synthetases class-II family profile" evidence="12">
    <location>
        <begin position="23"/>
        <end position="312"/>
    </location>
</feature>
<dbReference type="SUPFAM" id="SSF52954">
    <property type="entry name" value="Class II aaRS ABD-related"/>
    <property type="match status" value="1"/>
</dbReference>
<dbReference type="InterPro" id="IPR041715">
    <property type="entry name" value="HisRS-like_core"/>
</dbReference>
<dbReference type="SUPFAM" id="SSF55681">
    <property type="entry name" value="Class II aaRS and biotin synthetases"/>
    <property type="match status" value="1"/>
</dbReference>
<organism evidence="13 14">
    <name type="scientific">Verrucomicrobia subdivision 6 bacterium BACL9 MAG-120507-bin52</name>
    <dbReference type="NCBI Taxonomy" id="1655590"/>
    <lineage>
        <taxon>Bacteria</taxon>
        <taxon>Pseudomonadati</taxon>
        <taxon>Verrucomicrobiota</taxon>
        <taxon>Verrucomicrobiia</taxon>
        <taxon>Verrucomicrobiales</taxon>
        <taxon>Verrucomicrobia subdivision 6</taxon>
    </lineage>
</organism>
<dbReference type="GO" id="GO:0006427">
    <property type="term" value="P:histidyl-tRNA aminoacylation"/>
    <property type="evidence" value="ECO:0007669"/>
    <property type="project" value="UniProtKB-UniRule"/>
</dbReference>
<reference evidence="13 14" key="1">
    <citation type="submission" date="2015-10" db="EMBL/GenBank/DDBJ databases">
        <title>Metagenome-Assembled Genomes uncover a global brackish microbiome.</title>
        <authorList>
            <person name="Hugerth L.W."/>
            <person name="Larsson J."/>
            <person name="Alneberg J."/>
            <person name="Lindh M.V."/>
            <person name="Legrand C."/>
            <person name="Pinhassi J."/>
            <person name="Andersson A.F."/>
        </authorList>
    </citation>
    <scope>NUCLEOTIDE SEQUENCE [LARGE SCALE GENOMIC DNA]</scope>
    <source>
        <strain evidence="13">BACL18 MAG-120507-bin52</strain>
    </source>
</reference>
<feature type="binding site" evidence="11">
    <location>
        <position position="108"/>
    </location>
    <ligand>
        <name>L-histidine</name>
        <dbReference type="ChEBI" id="CHEBI:57595"/>
    </ligand>
</feature>
<feature type="binding site" evidence="11">
    <location>
        <begin position="78"/>
        <end position="80"/>
    </location>
    <ligand>
        <name>L-histidine</name>
        <dbReference type="ChEBI" id="CHEBI:57595"/>
    </ligand>
</feature>
<comment type="catalytic activity">
    <reaction evidence="9">
        <text>tRNA(His) + L-histidine + ATP = L-histidyl-tRNA(His) + AMP + diphosphate + H(+)</text>
        <dbReference type="Rhea" id="RHEA:17313"/>
        <dbReference type="Rhea" id="RHEA-COMP:9665"/>
        <dbReference type="Rhea" id="RHEA-COMP:9689"/>
        <dbReference type="ChEBI" id="CHEBI:15378"/>
        <dbReference type="ChEBI" id="CHEBI:30616"/>
        <dbReference type="ChEBI" id="CHEBI:33019"/>
        <dbReference type="ChEBI" id="CHEBI:57595"/>
        <dbReference type="ChEBI" id="CHEBI:78442"/>
        <dbReference type="ChEBI" id="CHEBI:78527"/>
        <dbReference type="ChEBI" id="CHEBI:456215"/>
        <dbReference type="EC" id="6.1.1.21"/>
    </reaction>
</comment>
<dbReference type="PIRSF" id="PIRSF001549">
    <property type="entry name" value="His-tRNA_synth"/>
    <property type="match status" value="1"/>
</dbReference>
<protein>
    <recommendedName>
        <fullName evidence="4 10">Histidine--tRNA ligase</fullName>
        <ecNumber evidence="3 10">6.1.1.21</ecNumber>
    </recommendedName>
</protein>
<evidence type="ECO:0000256" key="2">
    <source>
        <dbReference type="ARBA" id="ARBA00011738"/>
    </source>
</evidence>
<dbReference type="GO" id="GO:0005524">
    <property type="term" value="F:ATP binding"/>
    <property type="evidence" value="ECO:0007669"/>
    <property type="project" value="InterPro"/>
</dbReference>
<gene>
    <name evidence="13" type="ORF">ABR82_02780</name>
</gene>
<dbReference type="CDD" id="cd00773">
    <property type="entry name" value="HisRS-like_core"/>
    <property type="match status" value="1"/>
</dbReference>
<dbReference type="PROSITE" id="PS50862">
    <property type="entry name" value="AA_TRNA_LIGASE_II"/>
    <property type="match status" value="1"/>
</dbReference>
<dbReference type="InterPro" id="IPR004516">
    <property type="entry name" value="HisRS/HisZ"/>
</dbReference>
<dbReference type="GO" id="GO:0005737">
    <property type="term" value="C:cytoplasm"/>
    <property type="evidence" value="ECO:0007669"/>
    <property type="project" value="UniProtKB-UniRule"/>
</dbReference>
<evidence type="ECO:0000256" key="4">
    <source>
        <dbReference type="ARBA" id="ARBA00017399"/>
    </source>
</evidence>
<dbReference type="InterPro" id="IPR036621">
    <property type="entry name" value="Anticodon-bd_dom_sf"/>
</dbReference>
<evidence type="ECO:0000256" key="9">
    <source>
        <dbReference type="ARBA" id="ARBA00047639"/>
    </source>
</evidence>
<dbReference type="InterPro" id="IPR015807">
    <property type="entry name" value="His-tRNA-ligase"/>
</dbReference>
<evidence type="ECO:0000259" key="12">
    <source>
        <dbReference type="PROSITE" id="PS50862"/>
    </source>
</evidence>
<evidence type="ECO:0000256" key="7">
    <source>
        <dbReference type="ARBA" id="ARBA00022917"/>
    </source>
</evidence>
<accession>A0A0R2RLW5</accession>
<feature type="binding site" evidence="11">
    <location>
        <begin position="252"/>
        <end position="253"/>
    </location>
    <ligand>
        <name>L-histidine</name>
        <dbReference type="ChEBI" id="CHEBI:57595"/>
    </ligand>
</feature>
<sequence length="419" mass="46534">MTGQPLPGFRDFFPPEHAALRVIFQAWREASRCSGFTEYEGPELESLELYTEKSGEEIVGQLYHFQDKGEREVALRPEMTPTLARMVASQHRNYRKPIKWFSIPRLFRYERPQKGRHREHYQWNCDMVGEKSVMAEAELIGTLCLGLSLLGLSAKDVVVKVSDRSWWDSFLEKEGVGEAERPGVLRALDRMEGATPEQRREKLGGLAPAVEAVWQGKSEDSAALQEVHRGVKGLGYGDWCETDYRVVRGLAYYTGVVFEVHDRAGKLRAVAGGGRYDGLLKRLGGEDLPAVGFGMGDAVLAELLREKGMSTPSAGGAEIFVVAESAQQEMAWDVVGQLRRSGFSTDYDPGAGKWGKQLEMAEAKGARWALLVGREVGEGKLGVKELATRKQSEIRWRKDAAGKICLEPTPGEWAKVLGS</sequence>
<keyword evidence="7" id="KW-0648">Protein biosynthesis</keyword>
<dbReference type="PANTHER" id="PTHR43707:SF1">
    <property type="entry name" value="HISTIDINE--TRNA LIGASE, MITOCHONDRIAL-RELATED"/>
    <property type="match status" value="1"/>
</dbReference>
<dbReference type="Proteomes" id="UP000051269">
    <property type="component" value="Unassembled WGS sequence"/>
</dbReference>
<dbReference type="Pfam" id="PF03129">
    <property type="entry name" value="HGTP_anticodon"/>
    <property type="match status" value="1"/>
</dbReference>
<dbReference type="EC" id="6.1.1.21" evidence="3 10"/>
<comment type="subunit">
    <text evidence="2">Homodimer.</text>
</comment>
<feature type="binding site" evidence="11">
    <location>
        <position position="122"/>
    </location>
    <ligand>
        <name>L-histidine</name>
        <dbReference type="ChEBI" id="CHEBI:57595"/>
    </ligand>
</feature>
<dbReference type="PANTHER" id="PTHR43707">
    <property type="entry name" value="HISTIDYL-TRNA SYNTHETASE"/>
    <property type="match status" value="1"/>
</dbReference>
<evidence type="ECO:0000256" key="8">
    <source>
        <dbReference type="ARBA" id="ARBA00023146"/>
    </source>
</evidence>
<feature type="binding site" evidence="11">
    <location>
        <position position="248"/>
    </location>
    <ligand>
        <name>L-histidine</name>
        <dbReference type="ChEBI" id="CHEBI:57595"/>
    </ligand>
</feature>
<proteinExistence type="inferred from homology"/>
<evidence type="ECO:0000256" key="10">
    <source>
        <dbReference type="NCBIfam" id="TIGR00442"/>
    </source>
</evidence>
<keyword evidence="5" id="KW-0436">Ligase</keyword>
<keyword evidence="6" id="KW-0547">Nucleotide-binding</keyword>
<keyword evidence="8" id="KW-0030">Aminoacyl-tRNA synthetase</keyword>
<evidence type="ECO:0000313" key="13">
    <source>
        <dbReference type="EMBL" id="KRO62075.1"/>
    </source>
</evidence>
<dbReference type="AlphaFoldDB" id="A0A0R2RLW5"/>
<name>A0A0R2RLW5_9BACT</name>
<evidence type="ECO:0000256" key="5">
    <source>
        <dbReference type="ARBA" id="ARBA00022598"/>
    </source>
</evidence>
<dbReference type="NCBIfam" id="TIGR00442">
    <property type="entry name" value="hisS"/>
    <property type="match status" value="1"/>
</dbReference>
<evidence type="ECO:0000313" key="14">
    <source>
        <dbReference type="Proteomes" id="UP000051269"/>
    </source>
</evidence>
<dbReference type="Gene3D" id="3.40.50.800">
    <property type="entry name" value="Anticodon-binding domain"/>
    <property type="match status" value="1"/>
</dbReference>
<feature type="binding site" evidence="11">
    <location>
        <position position="126"/>
    </location>
    <ligand>
        <name>L-histidine</name>
        <dbReference type="ChEBI" id="CHEBI:57595"/>
    </ligand>
</feature>